<dbReference type="EMBL" id="JAEUXJ010000001">
    <property type="protein sequence ID" value="MBL6454552.1"/>
    <property type="molecule type" value="Genomic_DNA"/>
</dbReference>
<dbReference type="RefSeq" id="WP_202824245.1">
    <property type="nucleotide sequence ID" value="NZ_JAEUXJ010000001.1"/>
</dbReference>
<gene>
    <name evidence="6" type="ORF">JMJ55_04395</name>
</gene>
<evidence type="ECO:0000256" key="3">
    <source>
        <dbReference type="ARBA" id="ARBA00023027"/>
    </source>
</evidence>
<evidence type="ECO:0000256" key="1">
    <source>
        <dbReference type="ARBA" id="ARBA00006484"/>
    </source>
</evidence>
<dbReference type="Gene3D" id="3.40.50.720">
    <property type="entry name" value="NAD(P)-binding Rossmann-like Domain"/>
    <property type="match status" value="1"/>
</dbReference>
<comment type="caution">
    <text evidence="6">The sequence shown here is derived from an EMBL/GenBank/DDBJ whole genome shotgun (WGS) entry which is preliminary data.</text>
</comment>
<keyword evidence="5" id="KW-0753">Steroid metabolism</keyword>
<accession>A0ABS1UZX7</accession>
<protein>
    <submittedName>
        <fullName evidence="6">SDR family oxidoreductase</fullName>
    </submittedName>
</protein>
<dbReference type="InterPro" id="IPR002347">
    <property type="entry name" value="SDR_fam"/>
</dbReference>
<dbReference type="PANTHER" id="PTHR43180">
    <property type="entry name" value="3-OXOACYL-(ACYL-CARRIER-PROTEIN) REDUCTASE (AFU_ORTHOLOGUE AFUA_6G11210)"/>
    <property type="match status" value="1"/>
</dbReference>
<dbReference type="InterPro" id="IPR036291">
    <property type="entry name" value="NAD(P)-bd_dom_sf"/>
</dbReference>
<keyword evidence="4" id="KW-0443">Lipid metabolism</keyword>
<dbReference type="PROSITE" id="PS00061">
    <property type="entry name" value="ADH_SHORT"/>
    <property type="match status" value="1"/>
</dbReference>
<sequence>MARAGDEGIRKARRSPQGANASFIQTDVLHEAQVEAMVGNAVTHFDRLDCLSNNAGGGRPPAGIAEMDFNNFDADIALNLRAVALGMKCAARVMQGQGSGSIINTGNVTGLRTGYASHSYSTAKAAVIHLTRCVAVELAAYNVRVNSISPGAIVTGILDKRSSEKTKLQTDQTLDRLKYYFATVQPVPRAGMPDEIAHAAVFLASDASSFVNGHDMVIDGGMAAGRDWSEMQAFRAEIGRRISG</sequence>
<organism evidence="6 7">
    <name type="scientific">Belnapia mucosa</name>
    <dbReference type="NCBI Taxonomy" id="2804532"/>
    <lineage>
        <taxon>Bacteria</taxon>
        <taxon>Pseudomonadati</taxon>
        <taxon>Pseudomonadota</taxon>
        <taxon>Alphaproteobacteria</taxon>
        <taxon>Acetobacterales</taxon>
        <taxon>Roseomonadaceae</taxon>
        <taxon>Belnapia</taxon>
    </lineage>
</organism>
<reference evidence="6 7" key="1">
    <citation type="submission" date="2021-01" db="EMBL/GenBank/DDBJ databases">
        <title>Belnapia mucosa sp. nov. and Belnapia arida sp. nov., isolated from the Tabernas Desert (Almeria, Spain).</title>
        <authorList>
            <person name="Molina-Menor E."/>
            <person name="Vidal-Verdu A."/>
            <person name="Calonge A."/>
            <person name="Satari L."/>
            <person name="Pereto Magraner J."/>
            <person name="Porcar Miralles M."/>
        </authorList>
    </citation>
    <scope>NUCLEOTIDE SEQUENCE [LARGE SCALE GENOMIC DNA]</scope>
    <source>
        <strain evidence="6 7">T6</strain>
    </source>
</reference>
<evidence type="ECO:0000313" key="7">
    <source>
        <dbReference type="Proteomes" id="UP000606490"/>
    </source>
</evidence>
<evidence type="ECO:0000256" key="4">
    <source>
        <dbReference type="ARBA" id="ARBA00023098"/>
    </source>
</evidence>
<comment type="similarity">
    <text evidence="1">Belongs to the short-chain dehydrogenases/reductases (SDR) family.</text>
</comment>
<dbReference type="InterPro" id="IPR020904">
    <property type="entry name" value="Sc_DH/Rdtase_CS"/>
</dbReference>
<keyword evidence="7" id="KW-1185">Reference proteome</keyword>
<dbReference type="Proteomes" id="UP000606490">
    <property type="component" value="Unassembled WGS sequence"/>
</dbReference>
<dbReference type="Pfam" id="PF13561">
    <property type="entry name" value="adh_short_C2"/>
    <property type="match status" value="1"/>
</dbReference>
<dbReference type="PRINTS" id="PR00081">
    <property type="entry name" value="GDHRDH"/>
</dbReference>
<dbReference type="SUPFAM" id="SSF51735">
    <property type="entry name" value="NAD(P)-binding Rossmann-fold domains"/>
    <property type="match status" value="1"/>
</dbReference>
<name>A0ABS1UZX7_9PROT</name>
<keyword evidence="3" id="KW-0520">NAD</keyword>
<evidence type="ECO:0000256" key="5">
    <source>
        <dbReference type="ARBA" id="ARBA00023221"/>
    </source>
</evidence>
<proteinExistence type="inferred from homology"/>
<evidence type="ECO:0000256" key="2">
    <source>
        <dbReference type="ARBA" id="ARBA00023002"/>
    </source>
</evidence>
<keyword evidence="2" id="KW-0560">Oxidoreductase</keyword>
<evidence type="ECO:0000313" key="6">
    <source>
        <dbReference type="EMBL" id="MBL6454552.1"/>
    </source>
</evidence>
<dbReference type="PANTHER" id="PTHR43180:SF28">
    <property type="entry name" value="NAD(P)-BINDING ROSSMANN-FOLD SUPERFAMILY PROTEIN"/>
    <property type="match status" value="1"/>
</dbReference>
<dbReference type="PRINTS" id="PR00080">
    <property type="entry name" value="SDRFAMILY"/>
</dbReference>